<evidence type="ECO:0000313" key="2">
    <source>
        <dbReference type="WBParaSite" id="Minc3s00019g01237"/>
    </source>
</evidence>
<dbReference type="AlphaFoldDB" id="A0A914KKN0"/>
<keyword evidence="1" id="KW-1185">Reference proteome</keyword>
<sequence length="67" mass="7818">MDSLRLTNDSFFETLIRSMYLKTIFECPPSSLSGIKLIRDWIIYNASTQLFPNCKPNTNTQKRNSEK</sequence>
<evidence type="ECO:0000313" key="1">
    <source>
        <dbReference type="Proteomes" id="UP000887563"/>
    </source>
</evidence>
<dbReference type="WBParaSite" id="Minc3s00019g01237">
    <property type="protein sequence ID" value="Minc3s00019g01237"/>
    <property type="gene ID" value="Minc3s00019g01237"/>
</dbReference>
<accession>A0A914KKN0</accession>
<dbReference type="Proteomes" id="UP000887563">
    <property type="component" value="Unplaced"/>
</dbReference>
<name>A0A914KKN0_MELIC</name>
<organism evidence="1 2">
    <name type="scientific">Meloidogyne incognita</name>
    <name type="common">Southern root-knot nematode worm</name>
    <name type="synonym">Oxyuris incognita</name>
    <dbReference type="NCBI Taxonomy" id="6306"/>
    <lineage>
        <taxon>Eukaryota</taxon>
        <taxon>Metazoa</taxon>
        <taxon>Ecdysozoa</taxon>
        <taxon>Nematoda</taxon>
        <taxon>Chromadorea</taxon>
        <taxon>Rhabditida</taxon>
        <taxon>Tylenchina</taxon>
        <taxon>Tylenchomorpha</taxon>
        <taxon>Tylenchoidea</taxon>
        <taxon>Meloidogynidae</taxon>
        <taxon>Meloidogyninae</taxon>
        <taxon>Meloidogyne</taxon>
        <taxon>Meloidogyne incognita group</taxon>
    </lineage>
</organism>
<reference evidence="2" key="1">
    <citation type="submission" date="2022-11" db="UniProtKB">
        <authorList>
            <consortium name="WormBaseParasite"/>
        </authorList>
    </citation>
    <scope>IDENTIFICATION</scope>
</reference>
<proteinExistence type="predicted"/>
<protein>
    <submittedName>
        <fullName evidence="2">Uncharacterized protein</fullName>
    </submittedName>
</protein>